<sequence length="153" mass="16290">MGAYHDYCECGDGTDSSVGPASGSGRQAASLRGSTYRAASGARDDYSLISSDLSGSLGLEAGRSGVRGKDTRSETRTRLEIRMELCPQSPLTSTLFFSLPDVRGIRVGSSRSYLMTMTCDKAVGMRCSASDKAQYHLSLTEDCVGLHECVGRV</sequence>
<name>A0A165SZU9_9APHY</name>
<proteinExistence type="predicted"/>
<evidence type="ECO:0000256" key="1">
    <source>
        <dbReference type="SAM" id="MobiDB-lite"/>
    </source>
</evidence>
<reference evidence="2 3" key="1">
    <citation type="journal article" date="2016" name="Mol. Biol. Evol.">
        <title>Comparative Genomics of Early-Diverging Mushroom-Forming Fungi Provides Insights into the Origins of Lignocellulose Decay Capabilities.</title>
        <authorList>
            <person name="Nagy L.G."/>
            <person name="Riley R."/>
            <person name="Tritt A."/>
            <person name="Adam C."/>
            <person name="Daum C."/>
            <person name="Floudas D."/>
            <person name="Sun H."/>
            <person name="Yadav J.S."/>
            <person name="Pangilinan J."/>
            <person name="Larsson K.H."/>
            <person name="Matsuura K."/>
            <person name="Barry K."/>
            <person name="Labutti K."/>
            <person name="Kuo R."/>
            <person name="Ohm R.A."/>
            <person name="Bhattacharya S.S."/>
            <person name="Shirouzu T."/>
            <person name="Yoshinaga Y."/>
            <person name="Martin F.M."/>
            <person name="Grigoriev I.V."/>
            <person name="Hibbett D.S."/>
        </authorList>
    </citation>
    <scope>NUCLEOTIDE SEQUENCE [LARGE SCALE GENOMIC DNA]</scope>
    <source>
        <strain evidence="2 3">L-15889</strain>
    </source>
</reference>
<evidence type="ECO:0000313" key="3">
    <source>
        <dbReference type="Proteomes" id="UP000076727"/>
    </source>
</evidence>
<organism evidence="2 3">
    <name type="scientific">Daedalea quercina L-15889</name>
    <dbReference type="NCBI Taxonomy" id="1314783"/>
    <lineage>
        <taxon>Eukaryota</taxon>
        <taxon>Fungi</taxon>
        <taxon>Dikarya</taxon>
        <taxon>Basidiomycota</taxon>
        <taxon>Agaricomycotina</taxon>
        <taxon>Agaricomycetes</taxon>
        <taxon>Polyporales</taxon>
        <taxon>Fomitopsis</taxon>
    </lineage>
</organism>
<dbReference type="Proteomes" id="UP000076727">
    <property type="component" value="Unassembled WGS sequence"/>
</dbReference>
<feature type="region of interest" description="Disordered" evidence="1">
    <location>
        <begin position="53"/>
        <end position="74"/>
    </location>
</feature>
<evidence type="ECO:0000313" key="2">
    <source>
        <dbReference type="EMBL" id="KZT72729.1"/>
    </source>
</evidence>
<protein>
    <submittedName>
        <fullName evidence="2">Uncharacterized protein</fullName>
    </submittedName>
</protein>
<dbReference type="AlphaFoldDB" id="A0A165SZU9"/>
<dbReference type="EMBL" id="KV429040">
    <property type="protein sequence ID" value="KZT72729.1"/>
    <property type="molecule type" value="Genomic_DNA"/>
</dbReference>
<accession>A0A165SZU9</accession>
<keyword evidence="3" id="KW-1185">Reference proteome</keyword>
<gene>
    <name evidence="2" type="ORF">DAEQUDRAFT_597519</name>
</gene>